<comment type="similarity">
    <text evidence="2 12">Belongs to the amiloride-sensitive sodium channel (TC 1.A.6) family.</text>
</comment>
<evidence type="ECO:0000256" key="10">
    <source>
        <dbReference type="ARBA" id="ARBA00023201"/>
    </source>
</evidence>
<keyword evidence="16" id="KW-1185">Reference proteome</keyword>
<comment type="subcellular location">
    <subcellularLocation>
        <location evidence="1">Membrane</location>
        <topology evidence="1">Multi-pass membrane protein</topology>
    </subcellularLocation>
</comment>
<dbReference type="GO" id="GO:0006644">
    <property type="term" value="P:phospholipid metabolic process"/>
    <property type="evidence" value="ECO:0007669"/>
    <property type="project" value="TreeGrafter"/>
</dbReference>
<keyword evidence="6 13" id="KW-1133">Transmembrane helix</keyword>
<dbReference type="AlphaFoldDB" id="A0A8J6H606"/>
<keyword evidence="10 12" id="KW-0739">Sodium transport</keyword>
<gene>
    <name evidence="15" type="ORF">GEV33_010266</name>
</gene>
<evidence type="ECO:0000256" key="1">
    <source>
        <dbReference type="ARBA" id="ARBA00004141"/>
    </source>
</evidence>
<dbReference type="Pfam" id="PF03009">
    <property type="entry name" value="GDPD"/>
    <property type="match status" value="1"/>
</dbReference>
<accession>A0A8J6H606</accession>
<dbReference type="InterPro" id="IPR017946">
    <property type="entry name" value="PLC-like_Pdiesterase_TIM-brl"/>
</dbReference>
<keyword evidence="5 12" id="KW-0812">Transmembrane</keyword>
<sequence length="556" mass="63320">MRFFHLIQNFSRQTTVHGLHIIGISKLHFLERLFWLTVVTTAAGGAIAISYSNWMRYLANPTVVSIQKDFRNWENPLPAATGCFIDKTDKSKADKYIMEKWGVNSSDTKYEYYVDFIRTVSNVSYGNLKEFERFGSDLDLQHIDMLDLTVKVHPDLSGTLVSFDVKHKTNWTLIMSEMGMCFSVNSLFVNLLSLSGTKFNTSAIKNQRILRCHYLNGLCYARYDSDPELALKYYVHSYLEIVHATTEPPLIIHESEELEINYRMQETEASLALRDLTPSQRKCRFYDEPLSTDVPVFSSSICYTICRYKLALKLCGCGKICNLTGLICLSRHADRITQPPSQIGCQCPQPCNIITYFPQVPKLTRWEHGYFEQRITFRWALLVPTTKFHRDVLFGFEDLVDLIITSLVSVAAFYGSWSLLTEILRTILPFGIILALILFCSGYFLRVPAPNPDVVEAIVGKDPHLVTTNDDNYVMKTVAHRGAGLDAPENSLAAFNLCNDKGCDAIEFDITLTKDDVPVVFHDDTLKRMTDLNLKISEHKWADLSGVDISVKHLFK</sequence>
<evidence type="ECO:0000256" key="2">
    <source>
        <dbReference type="ARBA" id="ARBA00007193"/>
    </source>
</evidence>
<evidence type="ECO:0000256" key="8">
    <source>
        <dbReference type="ARBA" id="ARBA00023065"/>
    </source>
</evidence>
<feature type="transmembrane region" description="Helical" evidence="13">
    <location>
        <begin position="399"/>
        <end position="417"/>
    </location>
</feature>
<evidence type="ECO:0000259" key="14">
    <source>
        <dbReference type="PROSITE" id="PS51704"/>
    </source>
</evidence>
<dbReference type="InterPro" id="IPR030395">
    <property type="entry name" value="GP_PDE_dom"/>
</dbReference>
<proteinExistence type="inferred from homology"/>
<reference evidence="15" key="2">
    <citation type="submission" date="2021-08" db="EMBL/GenBank/DDBJ databases">
        <authorList>
            <person name="Eriksson T."/>
        </authorList>
    </citation>
    <scope>NUCLEOTIDE SEQUENCE</scope>
    <source>
        <strain evidence="15">Stoneville</strain>
        <tissue evidence="15">Whole head</tissue>
    </source>
</reference>
<keyword evidence="7" id="KW-0915">Sodium</keyword>
<evidence type="ECO:0000313" key="16">
    <source>
        <dbReference type="Proteomes" id="UP000719412"/>
    </source>
</evidence>
<dbReference type="SUPFAM" id="SSF51695">
    <property type="entry name" value="PLC-like phosphodiesterases"/>
    <property type="match status" value="1"/>
</dbReference>
<keyword evidence="9 13" id="KW-0472">Membrane</keyword>
<dbReference type="InterPro" id="IPR001873">
    <property type="entry name" value="ENaC"/>
</dbReference>
<keyword evidence="8 12" id="KW-0406">Ion transport</keyword>
<dbReference type="Pfam" id="PF00858">
    <property type="entry name" value="ASC"/>
    <property type="match status" value="1"/>
</dbReference>
<dbReference type="GO" id="GO:0070291">
    <property type="term" value="P:N-acylethanolamine metabolic process"/>
    <property type="evidence" value="ECO:0007669"/>
    <property type="project" value="TreeGrafter"/>
</dbReference>
<evidence type="ECO:0000313" key="15">
    <source>
        <dbReference type="EMBL" id="KAH0812530.1"/>
    </source>
</evidence>
<dbReference type="PROSITE" id="PS51704">
    <property type="entry name" value="GP_PDE"/>
    <property type="match status" value="1"/>
</dbReference>
<dbReference type="GO" id="GO:0005886">
    <property type="term" value="C:plasma membrane"/>
    <property type="evidence" value="ECO:0007669"/>
    <property type="project" value="TreeGrafter"/>
</dbReference>
<dbReference type="PANTHER" id="PTHR46320:SF1">
    <property type="entry name" value="GLYCEROPHOSPHODIESTER PHOSPHODIESTERASE 1"/>
    <property type="match status" value="1"/>
</dbReference>
<evidence type="ECO:0000256" key="4">
    <source>
        <dbReference type="ARBA" id="ARBA00022461"/>
    </source>
</evidence>
<dbReference type="PANTHER" id="PTHR46320">
    <property type="entry name" value="GLYCEROPHOSPHODIESTER PHOSPHODIESTERASE 1"/>
    <property type="match status" value="1"/>
</dbReference>
<comment type="caution">
    <text evidence="15">The sequence shown here is derived from an EMBL/GenBank/DDBJ whole genome shotgun (WGS) entry which is preliminary data.</text>
</comment>
<evidence type="ECO:0000256" key="5">
    <source>
        <dbReference type="ARBA" id="ARBA00022692"/>
    </source>
</evidence>
<evidence type="ECO:0000256" key="6">
    <source>
        <dbReference type="ARBA" id="ARBA00022989"/>
    </source>
</evidence>
<dbReference type="Gene3D" id="3.20.20.190">
    <property type="entry name" value="Phosphatidylinositol (PI) phosphodiesterase"/>
    <property type="match status" value="1"/>
</dbReference>
<protein>
    <recommendedName>
        <fullName evidence="14">GP-PDE domain-containing protein</fullName>
    </recommendedName>
</protein>
<evidence type="ECO:0000256" key="7">
    <source>
        <dbReference type="ARBA" id="ARBA00023053"/>
    </source>
</evidence>
<organism evidence="15 16">
    <name type="scientific">Tenebrio molitor</name>
    <name type="common">Yellow mealworm beetle</name>
    <dbReference type="NCBI Taxonomy" id="7067"/>
    <lineage>
        <taxon>Eukaryota</taxon>
        <taxon>Metazoa</taxon>
        <taxon>Ecdysozoa</taxon>
        <taxon>Arthropoda</taxon>
        <taxon>Hexapoda</taxon>
        <taxon>Insecta</taxon>
        <taxon>Pterygota</taxon>
        <taxon>Neoptera</taxon>
        <taxon>Endopterygota</taxon>
        <taxon>Coleoptera</taxon>
        <taxon>Polyphaga</taxon>
        <taxon>Cucujiformia</taxon>
        <taxon>Tenebrionidae</taxon>
        <taxon>Tenebrio</taxon>
    </lineage>
</organism>
<feature type="transmembrane region" description="Helical" evidence="13">
    <location>
        <begin position="423"/>
        <end position="445"/>
    </location>
</feature>
<feature type="domain" description="GP-PDE" evidence="14">
    <location>
        <begin position="475"/>
        <end position="556"/>
    </location>
</feature>
<keyword evidence="4 12" id="KW-0894">Sodium channel</keyword>
<keyword evidence="3 12" id="KW-0813">Transport</keyword>
<evidence type="ECO:0000256" key="3">
    <source>
        <dbReference type="ARBA" id="ARBA00022448"/>
    </source>
</evidence>
<dbReference type="GO" id="GO:0008889">
    <property type="term" value="F:glycerophosphodiester phosphodiesterase activity"/>
    <property type="evidence" value="ECO:0007669"/>
    <property type="project" value="TreeGrafter"/>
</dbReference>
<dbReference type="Proteomes" id="UP000719412">
    <property type="component" value="Unassembled WGS sequence"/>
</dbReference>
<evidence type="ECO:0000256" key="9">
    <source>
        <dbReference type="ARBA" id="ARBA00023136"/>
    </source>
</evidence>
<evidence type="ECO:0000256" key="13">
    <source>
        <dbReference type="SAM" id="Phobius"/>
    </source>
</evidence>
<dbReference type="GO" id="GO:0005272">
    <property type="term" value="F:sodium channel activity"/>
    <property type="evidence" value="ECO:0007669"/>
    <property type="project" value="UniProtKB-KW"/>
</dbReference>
<evidence type="ECO:0000256" key="12">
    <source>
        <dbReference type="RuleBase" id="RU000679"/>
    </source>
</evidence>
<evidence type="ECO:0000256" key="11">
    <source>
        <dbReference type="ARBA" id="ARBA00023303"/>
    </source>
</evidence>
<reference evidence="15" key="1">
    <citation type="journal article" date="2020" name="J Insects Food Feed">
        <title>The yellow mealworm (Tenebrio molitor) genome: a resource for the emerging insects as food and feed industry.</title>
        <authorList>
            <person name="Eriksson T."/>
            <person name="Andere A."/>
            <person name="Kelstrup H."/>
            <person name="Emery V."/>
            <person name="Picard C."/>
        </authorList>
    </citation>
    <scope>NUCLEOTIDE SEQUENCE</scope>
    <source>
        <strain evidence="15">Stoneville</strain>
        <tissue evidence="15">Whole head</tissue>
    </source>
</reference>
<name>A0A8J6H606_TENMO</name>
<keyword evidence="11 12" id="KW-0407">Ion channel</keyword>
<dbReference type="EMBL" id="JABDTM020025975">
    <property type="protein sequence ID" value="KAH0812530.1"/>
    <property type="molecule type" value="Genomic_DNA"/>
</dbReference>
<dbReference type="GO" id="GO:0006580">
    <property type="term" value="P:ethanolamine metabolic process"/>
    <property type="evidence" value="ECO:0007669"/>
    <property type="project" value="TreeGrafter"/>
</dbReference>